<proteinExistence type="predicted"/>
<reference evidence="14" key="1">
    <citation type="submission" date="2012-12" db="EMBL/GenBank/DDBJ databases">
        <authorList>
            <person name="Hellsten U."/>
            <person name="Grimwood J."/>
            <person name="Chapman J.A."/>
            <person name="Shapiro H."/>
            <person name="Aerts A."/>
            <person name="Otillar R.P."/>
            <person name="Terry A.Y."/>
            <person name="Boore J.L."/>
            <person name="Simakov O."/>
            <person name="Marletaz F."/>
            <person name="Cho S.-J."/>
            <person name="Edsinger-Gonzales E."/>
            <person name="Havlak P."/>
            <person name="Kuo D.-H."/>
            <person name="Larsson T."/>
            <person name="Lv J."/>
            <person name="Arendt D."/>
            <person name="Savage R."/>
            <person name="Osoegawa K."/>
            <person name="de Jong P."/>
            <person name="Lindberg D.R."/>
            <person name="Seaver E.C."/>
            <person name="Weisblat D.A."/>
            <person name="Putnam N.H."/>
            <person name="Grigoriev I.V."/>
            <person name="Rokhsar D.S."/>
        </authorList>
    </citation>
    <scope>NUCLEOTIDE SEQUENCE</scope>
</reference>
<keyword evidence="1" id="KW-0645">Protease</keyword>
<dbReference type="EnsemblMetazoa" id="HelroT194516">
    <property type="protein sequence ID" value="HelroP194516"/>
    <property type="gene ID" value="HelroG194516"/>
</dbReference>
<feature type="binding site" evidence="8">
    <location>
        <position position="358"/>
    </location>
    <ligand>
        <name>Zn(2+)</name>
        <dbReference type="ChEBI" id="CHEBI:29105"/>
        <note>catalytic</note>
    </ligand>
</feature>
<keyword evidence="14" id="KW-1185">Reference proteome</keyword>
<dbReference type="GO" id="GO:0004222">
    <property type="term" value="F:metalloendopeptidase activity"/>
    <property type="evidence" value="ECO:0000318"/>
    <property type="project" value="GO_Central"/>
</dbReference>
<dbReference type="GO" id="GO:0006509">
    <property type="term" value="P:membrane protein ectodomain proteolysis"/>
    <property type="evidence" value="ECO:0000318"/>
    <property type="project" value="GO_Central"/>
</dbReference>
<evidence type="ECO:0000256" key="5">
    <source>
        <dbReference type="ARBA" id="ARBA00023049"/>
    </source>
</evidence>
<dbReference type="KEGG" id="hro:HELRODRAFT_194516"/>
<gene>
    <name evidence="13" type="primary">20213049</name>
    <name evidence="12" type="ORF">HELRODRAFT_194516</name>
</gene>
<dbReference type="OMA" id="GNSRICQ"/>
<evidence type="ECO:0000313" key="13">
    <source>
        <dbReference type="EnsemblMetazoa" id="HelroP194516"/>
    </source>
</evidence>
<dbReference type="InParanoid" id="T1FW53"/>
<keyword evidence="7" id="KW-0325">Glycoprotein</keyword>
<keyword evidence="2 8" id="KW-0479">Metal-binding</keyword>
<keyword evidence="3" id="KW-0378">Hydrolase</keyword>
<feature type="active site" evidence="8">
    <location>
        <position position="359"/>
    </location>
</feature>
<dbReference type="Pfam" id="PF17771">
    <property type="entry name" value="ADAMTS_CR_2"/>
    <property type="match status" value="1"/>
</dbReference>
<keyword evidence="6" id="KW-1015">Disulfide bond</keyword>
<dbReference type="eggNOG" id="KOG3538">
    <property type="taxonomic scope" value="Eukaryota"/>
</dbReference>
<evidence type="ECO:0000256" key="2">
    <source>
        <dbReference type="ARBA" id="ARBA00022723"/>
    </source>
</evidence>
<evidence type="ECO:0000256" key="10">
    <source>
        <dbReference type="SAM" id="SignalP"/>
    </source>
</evidence>
<evidence type="ECO:0000259" key="11">
    <source>
        <dbReference type="PROSITE" id="PS50215"/>
    </source>
</evidence>
<protein>
    <recommendedName>
        <fullName evidence="11">Peptidase M12B domain-containing protein</fullName>
    </recommendedName>
</protein>
<name>T1FW53_HELRO</name>
<feature type="binding site" evidence="8">
    <location>
        <position position="368"/>
    </location>
    <ligand>
        <name>Zn(2+)</name>
        <dbReference type="ChEBI" id="CHEBI:29105"/>
        <note>catalytic</note>
    </ligand>
</feature>
<dbReference type="HOGENOM" id="CLU_034138_0_0_1"/>
<evidence type="ECO:0000256" key="3">
    <source>
        <dbReference type="ARBA" id="ARBA00022801"/>
    </source>
</evidence>
<evidence type="ECO:0000313" key="12">
    <source>
        <dbReference type="EMBL" id="ESN91184.1"/>
    </source>
</evidence>
<dbReference type="PANTHER" id="PTHR11905">
    <property type="entry name" value="ADAM A DISINTEGRIN AND METALLOPROTEASE DOMAIN"/>
    <property type="match status" value="1"/>
</dbReference>
<evidence type="ECO:0000256" key="6">
    <source>
        <dbReference type="ARBA" id="ARBA00023157"/>
    </source>
</evidence>
<evidence type="ECO:0000256" key="4">
    <source>
        <dbReference type="ARBA" id="ARBA00022833"/>
    </source>
</evidence>
<dbReference type="GeneID" id="20213049"/>
<dbReference type="GO" id="GO:0046872">
    <property type="term" value="F:metal ion binding"/>
    <property type="evidence" value="ECO:0007669"/>
    <property type="project" value="UniProtKB-KW"/>
</dbReference>
<dbReference type="AlphaFoldDB" id="T1FW53"/>
<feature type="region of interest" description="Disordered" evidence="9">
    <location>
        <begin position="515"/>
        <end position="540"/>
    </location>
</feature>
<sequence>MFKIFGGIFVFTLLGSFARTADDVVISFPRNLELSLPIKKNVLFTVHLSREKADAVDADVLEDANGTQWHMTKLELVRNYGNVEDSAAFIVSKVIKNGVLKTKYVGDFVHDKESYSVFPNTLEQKTNKKETLEEHSVVLEGEEYVVALMKPLPAGINDVELKPPANTVYLNGQKISESGAPGEINRVKRDNHGVTYLEVETLFVVDYSVYKKWMQFNRNNKDETIQMLRHYFAHIAYGVTRGDIHQKYQSIDTTQYRYSVKLVGYYICETPSAASFVEESRLDATRFNIHDALSKFARWNYDRMLSKTLPKYDLAVTFTCYDSGSVLGLAYVGTSCTTSGVGVVRNAGHQDTVLTAAHEMGHILGASHDEERNPCPGRDLYIMSAQYDLYHKNNHHTFSSCSRDFFQNYAYKLDSNRQNCMLSSDTGSKREDLTEHVRILPGTKYSLNVQCQMVFDLSVTSCIPEGPSNCGNLFCSDPNRGGSCMDSARKVLPGTPCGNKMWCLNGKCVSNSIKPDPIDSQATTRRPNANPPSQPPKSTCTQDVHVQWCSTALKDEASRKAYCQNYMLECCKTCAPYVSGPNGNTNQPSQPPKSSCTQDLQAQWCSTALYDEYTKKTYCTDYKEVCCKTCAPYIRG</sequence>
<comment type="caution">
    <text evidence="8">Lacks conserved residue(s) required for the propagation of feature annotation.</text>
</comment>
<dbReference type="InterPro" id="IPR001590">
    <property type="entry name" value="Peptidase_M12B"/>
</dbReference>
<keyword evidence="5" id="KW-0482">Metalloprotease</keyword>
<accession>T1FW53</accession>
<evidence type="ECO:0000256" key="9">
    <source>
        <dbReference type="SAM" id="MobiDB-lite"/>
    </source>
</evidence>
<feature type="domain" description="Peptidase M12B" evidence="11">
    <location>
        <begin position="197"/>
        <end position="409"/>
    </location>
</feature>
<dbReference type="RefSeq" id="XP_009030706.1">
    <property type="nucleotide sequence ID" value="XM_009032458.1"/>
</dbReference>
<organism evidence="13 14">
    <name type="scientific">Helobdella robusta</name>
    <name type="common">Californian leech</name>
    <dbReference type="NCBI Taxonomy" id="6412"/>
    <lineage>
        <taxon>Eukaryota</taxon>
        <taxon>Metazoa</taxon>
        <taxon>Spiralia</taxon>
        <taxon>Lophotrochozoa</taxon>
        <taxon>Annelida</taxon>
        <taxon>Clitellata</taxon>
        <taxon>Hirudinea</taxon>
        <taxon>Rhynchobdellida</taxon>
        <taxon>Glossiphoniidae</taxon>
        <taxon>Helobdella</taxon>
    </lineage>
</organism>
<evidence type="ECO:0000256" key="7">
    <source>
        <dbReference type="ARBA" id="ARBA00023180"/>
    </source>
</evidence>
<dbReference type="Gene3D" id="3.40.1620.60">
    <property type="match status" value="1"/>
</dbReference>
<dbReference type="CTD" id="20213049"/>
<dbReference type="Gene3D" id="3.40.390.10">
    <property type="entry name" value="Collagenase (Catalytic Domain)"/>
    <property type="match status" value="1"/>
</dbReference>
<evidence type="ECO:0000313" key="14">
    <source>
        <dbReference type="Proteomes" id="UP000015101"/>
    </source>
</evidence>
<feature type="chain" id="PRO_5010981081" description="Peptidase M12B domain-containing protein" evidence="10">
    <location>
        <begin position="21"/>
        <end position="636"/>
    </location>
</feature>
<dbReference type="OrthoDB" id="9936463at2759"/>
<dbReference type="Proteomes" id="UP000015101">
    <property type="component" value="Unassembled WGS sequence"/>
</dbReference>
<keyword evidence="10" id="KW-0732">Signal</keyword>
<dbReference type="SUPFAM" id="SSF55486">
    <property type="entry name" value="Metalloproteases ('zincins'), catalytic domain"/>
    <property type="match status" value="1"/>
</dbReference>
<feature type="binding site" evidence="8">
    <location>
        <position position="362"/>
    </location>
    <ligand>
        <name>Zn(2+)</name>
        <dbReference type="ChEBI" id="CHEBI:29105"/>
        <note>catalytic</note>
    </ligand>
</feature>
<evidence type="ECO:0000256" key="1">
    <source>
        <dbReference type="ARBA" id="ARBA00022670"/>
    </source>
</evidence>
<keyword evidence="4 8" id="KW-0862">Zinc</keyword>
<reference evidence="12 14" key="2">
    <citation type="journal article" date="2013" name="Nature">
        <title>Insights into bilaterian evolution from three spiralian genomes.</title>
        <authorList>
            <person name="Simakov O."/>
            <person name="Marletaz F."/>
            <person name="Cho S.J."/>
            <person name="Edsinger-Gonzales E."/>
            <person name="Havlak P."/>
            <person name="Hellsten U."/>
            <person name="Kuo D.H."/>
            <person name="Larsson T."/>
            <person name="Lv J."/>
            <person name="Arendt D."/>
            <person name="Savage R."/>
            <person name="Osoegawa K."/>
            <person name="de Jong P."/>
            <person name="Grimwood J."/>
            <person name="Chapman J.A."/>
            <person name="Shapiro H."/>
            <person name="Aerts A."/>
            <person name="Otillar R.P."/>
            <person name="Terry A.Y."/>
            <person name="Boore J.L."/>
            <person name="Grigoriev I.V."/>
            <person name="Lindberg D.R."/>
            <person name="Seaver E.C."/>
            <person name="Weisblat D.A."/>
            <person name="Putnam N.H."/>
            <person name="Rokhsar D.S."/>
        </authorList>
    </citation>
    <scope>NUCLEOTIDE SEQUENCE</scope>
</reference>
<dbReference type="SMART" id="SM00608">
    <property type="entry name" value="ACR"/>
    <property type="match status" value="1"/>
</dbReference>
<dbReference type="InterPro" id="IPR006586">
    <property type="entry name" value="ADAM_Cys-rich"/>
</dbReference>
<dbReference type="PANTHER" id="PTHR11905:SF159">
    <property type="entry name" value="ADAM METALLOPROTEASE"/>
    <property type="match status" value="1"/>
</dbReference>
<dbReference type="EMBL" id="KB097710">
    <property type="protein sequence ID" value="ESN91184.1"/>
    <property type="molecule type" value="Genomic_DNA"/>
</dbReference>
<feature type="signal peptide" evidence="10">
    <location>
        <begin position="1"/>
        <end position="20"/>
    </location>
</feature>
<dbReference type="InterPro" id="IPR024079">
    <property type="entry name" value="MetalloPept_cat_dom_sf"/>
</dbReference>
<evidence type="ECO:0000256" key="8">
    <source>
        <dbReference type="PROSITE-ProRule" id="PRU00276"/>
    </source>
</evidence>
<reference evidence="13" key="3">
    <citation type="submission" date="2015-06" db="UniProtKB">
        <authorList>
            <consortium name="EnsemblMetazoa"/>
        </authorList>
    </citation>
    <scope>IDENTIFICATION</scope>
</reference>
<dbReference type="PROSITE" id="PS50215">
    <property type="entry name" value="ADAM_MEPRO"/>
    <property type="match status" value="1"/>
</dbReference>
<dbReference type="InterPro" id="IPR041645">
    <property type="entry name" value="ADAMTS_CR_2"/>
</dbReference>
<dbReference type="EMBL" id="AMQM01008001">
    <property type="status" value="NOT_ANNOTATED_CDS"/>
    <property type="molecule type" value="Genomic_DNA"/>
</dbReference>
<dbReference type="Pfam" id="PF13688">
    <property type="entry name" value="Reprolysin_5"/>
    <property type="match status" value="1"/>
</dbReference>